<dbReference type="EMBL" id="PRLF01000007">
    <property type="protein sequence ID" value="RAW65451.1"/>
    <property type="molecule type" value="Genomic_DNA"/>
</dbReference>
<keyword evidence="5" id="KW-0238">DNA-binding</keyword>
<evidence type="ECO:0000313" key="9">
    <source>
        <dbReference type="EMBL" id="PDX72494.1"/>
    </source>
</evidence>
<dbReference type="EMBL" id="NMTZ01000017">
    <property type="protein sequence ID" value="PDX84254.1"/>
    <property type="molecule type" value="Genomic_DNA"/>
</dbReference>
<organism evidence="8 13">
    <name type="scientific">Faecalibacterium prausnitzii</name>
    <dbReference type="NCBI Taxonomy" id="853"/>
    <lineage>
        <taxon>Bacteria</taxon>
        <taxon>Bacillati</taxon>
        <taxon>Bacillota</taxon>
        <taxon>Clostridia</taxon>
        <taxon>Eubacteriales</taxon>
        <taxon>Oscillospiraceae</taxon>
        <taxon>Faecalibacterium</taxon>
    </lineage>
</organism>
<evidence type="ECO:0000256" key="4">
    <source>
        <dbReference type="ARBA" id="ARBA00023015"/>
    </source>
</evidence>
<dbReference type="InterPro" id="IPR002481">
    <property type="entry name" value="FUR"/>
</dbReference>
<evidence type="ECO:0000313" key="8">
    <source>
        <dbReference type="EMBL" id="CUN11298.1"/>
    </source>
</evidence>
<reference evidence="12 17" key="4">
    <citation type="submission" date="2018-03" db="EMBL/GenBank/DDBJ databases">
        <title>Complete genome sequencing of Faecalibacterium prausnitzii strains isolated from the human gut.</title>
        <authorList>
            <person name="Fitzgerald B.C."/>
            <person name="Shkoporov A.N."/>
            <person name="Ross P.R."/>
            <person name="Hill C."/>
        </authorList>
    </citation>
    <scope>NUCLEOTIDE SEQUENCE [LARGE SCALE GENOMIC DNA]</scope>
    <source>
        <strain evidence="11 16">APC924/119</strain>
        <strain evidence="12 17">ATCC 27768</strain>
    </source>
</reference>
<evidence type="ECO:0000313" key="15">
    <source>
        <dbReference type="Proteomes" id="UP000220480"/>
    </source>
</evidence>
<protein>
    <submittedName>
        <fullName evidence="9">Fe2+/Zn2+ uptake regulation protein</fullName>
    </submittedName>
    <submittedName>
        <fullName evidence="8">Peroxide operon regulator</fullName>
    </submittedName>
</protein>
<dbReference type="OrthoDB" id="8659436at2"/>
<evidence type="ECO:0000256" key="5">
    <source>
        <dbReference type="ARBA" id="ARBA00023125"/>
    </source>
</evidence>
<dbReference type="EMBL" id="PXUP01000014">
    <property type="protein sequence ID" value="RCH44761.1"/>
    <property type="molecule type" value="Genomic_DNA"/>
</dbReference>
<keyword evidence="7" id="KW-0479">Metal-binding</keyword>
<evidence type="ECO:0000313" key="11">
    <source>
        <dbReference type="EMBL" id="RAW65451.1"/>
    </source>
</evidence>
<feature type="binding site" evidence="7">
    <location>
        <position position="134"/>
    </location>
    <ligand>
        <name>Zn(2+)</name>
        <dbReference type="ChEBI" id="CHEBI:29105"/>
    </ligand>
</feature>
<dbReference type="GO" id="GO:1900376">
    <property type="term" value="P:regulation of secondary metabolite biosynthetic process"/>
    <property type="evidence" value="ECO:0007669"/>
    <property type="project" value="TreeGrafter"/>
</dbReference>
<dbReference type="GO" id="GO:0000976">
    <property type="term" value="F:transcription cis-regulatory region binding"/>
    <property type="evidence" value="ECO:0007669"/>
    <property type="project" value="TreeGrafter"/>
</dbReference>
<evidence type="ECO:0000256" key="7">
    <source>
        <dbReference type="PIRSR" id="PIRSR602481-1"/>
    </source>
</evidence>
<evidence type="ECO:0000313" key="17">
    <source>
        <dbReference type="Proteomes" id="UP000252378"/>
    </source>
</evidence>
<dbReference type="Pfam" id="PF01475">
    <property type="entry name" value="FUR"/>
    <property type="match status" value="1"/>
</dbReference>
<dbReference type="SUPFAM" id="SSF46785">
    <property type="entry name" value="Winged helix' DNA-binding domain"/>
    <property type="match status" value="1"/>
</dbReference>
<dbReference type="RefSeq" id="WP_055186382.1">
    <property type="nucleotide sequence ID" value="NZ_CP181368.1"/>
</dbReference>
<dbReference type="Gene3D" id="3.30.1490.190">
    <property type="match status" value="1"/>
</dbReference>
<dbReference type="InterPro" id="IPR036388">
    <property type="entry name" value="WH-like_DNA-bd_sf"/>
</dbReference>
<dbReference type="GO" id="GO:0045892">
    <property type="term" value="P:negative regulation of DNA-templated transcription"/>
    <property type="evidence" value="ECO:0007669"/>
    <property type="project" value="TreeGrafter"/>
</dbReference>
<evidence type="ECO:0000256" key="1">
    <source>
        <dbReference type="ARBA" id="ARBA00007957"/>
    </source>
</evidence>
<feature type="binding site" evidence="7">
    <location>
        <position position="91"/>
    </location>
    <ligand>
        <name>Zn(2+)</name>
        <dbReference type="ChEBI" id="CHEBI:29105"/>
    </ligand>
</feature>
<dbReference type="Proteomes" id="UP000252378">
    <property type="component" value="Unassembled WGS sequence"/>
</dbReference>
<keyword evidence="3 7" id="KW-0862">Zinc</keyword>
<keyword evidence="2" id="KW-0678">Repressor</keyword>
<dbReference type="AlphaFoldDB" id="A0A173UCQ7"/>
<dbReference type="EMBL" id="CYXN01000017">
    <property type="protein sequence ID" value="CUN11298.1"/>
    <property type="molecule type" value="Genomic_DNA"/>
</dbReference>
<dbReference type="Proteomes" id="UP000095649">
    <property type="component" value="Unassembled WGS sequence"/>
</dbReference>
<gene>
    <name evidence="8" type="primary">perR_2</name>
    <name evidence="11" type="ORF">C4N21_07025</name>
    <name evidence="12" type="ORF">C7J97_10375</name>
    <name evidence="9" type="ORF">CGS55_08290</name>
    <name evidence="10" type="ORF">CGS59_06200</name>
    <name evidence="8" type="ORF">ERS852582_01980</name>
</gene>
<reference evidence="9" key="3">
    <citation type="submission" date="2017-07" db="EMBL/GenBank/DDBJ databases">
        <authorList>
            <person name="Sun Z.S."/>
            <person name="Albrecht U."/>
            <person name="Echele G."/>
            <person name="Lee C.C."/>
        </authorList>
    </citation>
    <scope>NUCLEOTIDE SEQUENCE</scope>
    <source>
        <strain evidence="9">CNCM I 4546</strain>
        <strain evidence="10">CNCM I 4644</strain>
    </source>
</reference>
<dbReference type="Proteomes" id="UP000219901">
    <property type="component" value="Unassembled WGS sequence"/>
</dbReference>
<evidence type="ECO:0000313" key="12">
    <source>
        <dbReference type="EMBL" id="RCH44761.1"/>
    </source>
</evidence>
<dbReference type="GO" id="GO:0008270">
    <property type="term" value="F:zinc ion binding"/>
    <property type="evidence" value="ECO:0007669"/>
    <property type="project" value="TreeGrafter"/>
</dbReference>
<evidence type="ECO:0000313" key="13">
    <source>
        <dbReference type="Proteomes" id="UP000095649"/>
    </source>
</evidence>
<dbReference type="Proteomes" id="UP000220480">
    <property type="component" value="Unassembled WGS sequence"/>
</dbReference>
<reference evidence="8 13" key="1">
    <citation type="submission" date="2015-09" db="EMBL/GenBank/DDBJ databases">
        <authorList>
            <consortium name="Pathogen Informatics"/>
        </authorList>
    </citation>
    <scope>NUCLEOTIDE SEQUENCE [LARGE SCALE GENOMIC DNA]</scope>
    <source>
        <strain evidence="8 13">2789STDY5834970</strain>
    </source>
</reference>
<evidence type="ECO:0000313" key="10">
    <source>
        <dbReference type="EMBL" id="PDX84254.1"/>
    </source>
</evidence>
<dbReference type="PANTHER" id="PTHR33202:SF6">
    <property type="entry name" value="ZINC UPTAKE REGULATION PROTEIN"/>
    <property type="match status" value="1"/>
</dbReference>
<evidence type="ECO:0000256" key="3">
    <source>
        <dbReference type="ARBA" id="ARBA00022833"/>
    </source>
</evidence>
<sequence>MARSDGYNTRTRQLILDYLINNRQHAVSASNILEHLEAQGASPNPTTVYRYLDKLAGEQRIMKYVADKGERAVFQYVDEGRHCREHLHLKCVQCGRIYHLDCHFMDEVRAHLMAEHGFTLQCEGSVLYGLCRHCAQNAAPSAAEEQPAKKCACCVDTDKNP</sequence>
<keyword evidence="6" id="KW-0804">Transcription</keyword>
<dbReference type="InterPro" id="IPR036390">
    <property type="entry name" value="WH_DNA-bd_sf"/>
</dbReference>
<feature type="binding site" evidence="7">
    <location>
        <position position="94"/>
    </location>
    <ligand>
        <name>Zn(2+)</name>
        <dbReference type="ChEBI" id="CHEBI:29105"/>
    </ligand>
</feature>
<evidence type="ECO:0000313" key="16">
    <source>
        <dbReference type="Proteomes" id="UP000250550"/>
    </source>
</evidence>
<comment type="cofactor">
    <cofactor evidence="7">
        <name>Zn(2+)</name>
        <dbReference type="ChEBI" id="CHEBI:29105"/>
    </cofactor>
    <text evidence="7">Binds 1 zinc ion per subunit.</text>
</comment>
<feature type="binding site" evidence="7">
    <location>
        <position position="131"/>
    </location>
    <ligand>
        <name>Zn(2+)</name>
        <dbReference type="ChEBI" id="CHEBI:29105"/>
    </ligand>
</feature>
<dbReference type="GO" id="GO:0003700">
    <property type="term" value="F:DNA-binding transcription factor activity"/>
    <property type="evidence" value="ECO:0007669"/>
    <property type="project" value="InterPro"/>
</dbReference>
<name>A0A173UCQ7_9FIRM</name>
<dbReference type="GO" id="GO:0005829">
    <property type="term" value="C:cytosol"/>
    <property type="evidence" value="ECO:0007669"/>
    <property type="project" value="TreeGrafter"/>
</dbReference>
<dbReference type="Proteomes" id="UP000250550">
    <property type="component" value="Unassembled WGS sequence"/>
</dbReference>
<proteinExistence type="inferred from homology"/>
<reference evidence="14 15" key="2">
    <citation type="journal article" date="2017" name="Front. Microbiol.">
        <title>New Insights into the Diversity of the Genus Faecalibacterium.</title>
        <authorList>
            <person name="Benevides L."/>
            <person name="Burman S."/>
            <person name="Martin R."/>
            <person name="Robert V."/>
            <person name="Thomas M."/>
            <person name="Miquel S."/>
            <person name="Chain F."/>
            <person name="Sokol H."/>
            <person name="Bermudez-Humaran L.G."/>
            <person name="Morrison M."/>
            <person name="Langella P."/>
            <person name="Azevedo V.A."/>
            <person name="Chatel J.M."/>
            <person name="Soares S."/>
        </authorList>
    </citation>
    <scope>NUCLEOTIDE SEQUENCE [LARGE SCALE GENOMIC DNA]</scope>
    <source>
        <strain evidence="9 14">CNCM I 4546</strain>
        <strain evidence="10 15">CNCM I 4644</strain>
    </source>
</reference>
<accession>A0A173UCQ7</accession>
<keyword evidence="4" id="KW-0805">Transcription regulation</keyword>
<evidence type="ECO:0000256" key="6">
    <source>
        <dbReference type="ARBA" id="ARBA00023163"/>
    </source>
</evidence>
<evidence type="ECO:0000256" key="2">
    <source>
        <dbReference type="ARBA" id="ARBA00022491"/>
    </source>
</evidence>
<dbReference type="InterPro" id="IPR043135">
    <property type="entry name" value="Fur_C"/>
</dbReference>
<dbReference type="Gene3D" id="1.10.10.10">
    <property type="entry name" value="Winged helix-like DNA-binding domain superfamily/Winged helix DNA-binding domain"/>
    <property type="match status" value="1"/>
</dbReference>
<evidence type="ECO:0000313" key="14">
    <source>
        <dbReference type="Proteomes" id="UP000219901"/>
    </source>
</evidence>
<dbReference type="PANTHER" id="PTHR33202">
    <property type="entry name" value="ZINC UPTAKE REGULATION PROTEIN"/>
    <property type="match status" value="1"/>
</dbReference>
<comment type="similarity">
    <text evidence="1">Belongs to the Fur family.</text>
</comment>
<dbReference type="EMBL" id="NMTV01000047">
    <property type="protein sequence ID" value="PDX72494.1"/>
    <property type="molecule type" value="Genomic_DNA"/>
</dbReference>